<dbReference type="GO" id="GO:0005794">
    <property type="term" value="C:Golgi apparatus"/>
    <property type="evidence" value="ECO:0007669"/>
    <property type="project" value="TreeGrafter"/>
</dbReference>
<evidence type="ECO:0000256" key="4">
    <source>
        <dbReference type="ARBA" id="ARBA00023136"/>
    </source>
</evidence>
<reference evidence="6" key="1">
    <citation type="submission" date="2025-08" db="UniProtKB">
        <authorList>
            <consortium name="Ensembl"/>
        </authorList>
    </citation>
    <scope>IDENTIFICATION</scope>
</reference>
<protein>
    <submittedName>
        <fullName evidence="6">Fas apoptotic inhibitory molecule 2a</fullName>
    </submittedName>
</protein>
<evidence type="ECO:0000256" key="1">
    <source>
        <dbReference type="ARBA" id="ARBA00004141"/>
    </source>
</evidence>
<reference evidence="6" key="2">
    <citation type="submission" date="2025-09" db="UniProtKB">
        <authorList>
            <consortium name="Ensembl"/>
        </authorList>
    </citation>
    <scope>IDENTIFICATION</scope>
</reference>
<evidence type="ECO:0000256" key="2">
    <source>
        <dbReference type="ARBA" id="ARBA00022692"/>
    </source>
</evidence>
<keyword evidence="2 5" id="KW-0812">Transmembrane</keyword>
<feature type="transmembrane region" description="Helical" evidence="5">
    <location>
        <begin position="43"/>
        <end position="61"/>
    </location>
</feature>
<dbReference type="Ensembl" id="ENSPMAT00000002954.1">
    <property type="protein sequence ID" value="ENSPMAP00000002940.1"/>
    <property type="gene ID" value="ENSPMAG00000002698.1"/>
</dbReference>
<dbReference type="PANTHER" id="PTHR23291">
    <property type="entry name" value="BAX INHIBITOR-RELATED"/>
    <property type="match status" value="1"/>
</dbReference>
<dbReference type="InterPro" id="IPR006214">
    <property type="entry name" value="Bax_inhibitor_1-related"/>
</dbReference>
<accession>S4RCK8</accession>
<feature type="transmembrane region" description="Helical" evidence="5">
    <location>
        <begin position="68"/>
        <end position="85"/>
    </location>
</feature>
<organism evidence="6">
    <name type="scientific">Petromyzon marinus</name>
    <name type="common">Sea lamprey</name>
    <dbReference type="NCBI Taxonomy" id="7757"/>
    <lineage>
        <taxon>Eukaryota</taxon>
        <taxon>Metazoa</taxon>
        <taxon>Chordata</taxon>
        <taxon>Craniata</taxon>
        <taxon>Vertebrata</taxon>
        <taxon>Cyclostomata</taxon>
        <taxon>Hyperoartia</taxon>
        <taxon>Petromyzontiformes</taxon>
        <taxon>Petromyzontidae</taxon>
        <taxon>Petromyzon</taxon>
    </lineage>
</organism>
<comment type="similarity">
    <text evidence="5">Belongs to the BI1 family.</text>
</comment>
<feature type="transmembrane region" description="Helical" evidence="5">
    <location>
        <begin position="97"/>
        <end position="117"/>
    </location>
</feature>
<comment type="subcellular location">
    <subcellularLocation>
        <location evidence="1">Membrane</location>
        <topology evidence="1">Multi-pass membrane protein</topology>
    </subcellularLocation>
</comment>
<sequence length="218" mass="24103">IRHICAPQVYIILFVQLLVTFGFVAVCTFVVPVKTFVQKNPAMYWASYGVFFATYLGLVCCTKARRLFPLNFILLAVLTLAMSYLTGMLASFYNTNSVLMCIGVTAAVCGAVTLFCFQTKVDFTSCPGVMFALSMVLLLTGLIAAFTVPFGYIPWIQTVYAGLGAVIFTVFLAVDTQLLLGNRRNSISPEEHINGALRLYMDIVYIFTFLLQLIGSRN</sequence>
<proteinExistence type="inferred from homology"/>
<dbReference type="GO" id="GO:2001234">
    <property type="term" value="P:negative regulation of apoptotic signaling pathway"/>
    <property type="evidence" value="ECO:0007669"/>
    <property type="project" value="TreeGrafter"/>
</dbReference>
<dbReference type="CDD" id="cd10428">
    <property type="entry name" value="LFG_like"/>
    <property type="match status" value="1"/>
</dbReference>
<dbReference type="PANTHER" id="PTHR23291:SF78">
    <property type="entry name" value="FAS APOPTOTIC INHIBITORY MOLECULE 2 ISOFORM X1"/>
    <property type="match status" value="1"/>
</dbReference>
<evidence type="ECO:0000256" key="5">
    <source>
        <dbReference type="RuleBase" id="RU004379"/>
    </source>
</evidence>
<dbReference type="HOGENOM" id="CLU_058671_3_1_1"/>
<dbReference type="AlphaFoldDB" id="S4RCK8"/>
<feature type="transmembrane region" description="Helical" evidence="5">
    <location>
        <begin position="9"/>
        <end position="31"/>
    </location>
</feature>
<keyword evidence="3 5" id="KW-1133">Transmembrane helix</keyword>
<feature type="transmembrane region" description="Helical" evidence="5">
    <location>
        <begin position="152"/>
        <end position="174"/>
    </location>
</feature>
<dbReference type="GO" id="GO:0005783">
    <property type="term" value="C:endoplasmic reticulum"/>
    <property type="evidence" value="ECO:0007669"/>
    <property type="project" value="TreeGrafter"/>
</dbReference>
<feature type="transmembrane region" description="Helical" evidence="5">
    <location>
        <begin position="129"/>
        <end position="146"/>
    </location>
</feature>
<feature type="transmembrane region" description="Helical" evidence="5">
    <location>
        <begin position="195"/>
        <end position="215"/>
    </location>
</feature>
<dbReference type="OMA" id="FTGWYVY"/>
<keyword evidence="4 5" id="KW-0472">Membrane</keyword>
<dbReference type="GeneTree" id="ENSGT01050000244890"/>
<evidence type="ECO:0000313" key="6">
    <source>
        <dbReference type="Ensembl" id="ENSPMAP00000002940.1"/>
    </source>
</evidence>
<name>S4RCK8_PETMA</name>
<dbReference type="GO" id="GO:0016020">
    <property type="term" value="C:membrane"/>
    <property type="evidence" value="ECO:0007669"/>
    <property type="project" value="UniProtKB-SubCell"/>
</dbReference>
<dbReference type="Pfam" id="PF01027">
    <property type="entry name" value="Bax1-I"/>
    <property type="match status" value="1"/>
</dbReference>
<evidence type="ECO:0000256" key="3">
    <source>
        <dbReference type="ARBA" id="ARBA00022989"/>
    </source>
</evidence>